<dbReference type="GO" id="GO:0003677">
    <property type="term" value="F:DNA binding"/>
    <property type="evidence" value="ECO:0007669"/>
    <property type="project" value="InterPro"/>
</dbReference>
<evidence type="ECO:0000313" key="2">
    <source>
        <dbReference type="Proteomes" id="UP001223214"/>
    </source>
</evidence>
<dbReference type="Pfam" id="PF05269">
    <property type="entry name" value="Phage_CII"/>
    <property type="match status" value="1"/>
</dbReference>
<dbReference type="InterPro" id="IPR010982">
    <property type="entry name" value="Lambda_DNA-bd_dom_sf"/>
</dbReference>
<organism evidence="1 2">
    <name type="scientific">Lelliottia wanjuensis</name>
    <dbReference type="NCBI Taxonomy" id="3050585"/>
    <lineage>
        <taxon>Bacteria</taxon>
        <taxon>Pseudomonadati</taxon>
        <taxon>Pseudomonadota</taxon>
        <taxon>Gammaproteobacteria</taxon>
        <taxon>Enterobacterales</taxon>
        <taxon>Enterobacteriaceae</taxon>
        <taxon>Lelliottia</taxon>
    </lineage>
</organism>
<dbReference type="InterPro" id="IPR007933">
    <property type="entry name" value="Transcrpt_activ_CII"/>
</dbReference>
<accession>A0AAP4FXB7</accession>
<keyword evidence="2" id="KW-1185">Reference proteome</keyword>
<comment type="caution">
    <text evidence="1">The sequence shown here is derived from an EMBL/GenBank/DDBJ whole genome shotgun (WGS) entry which is preliminary data.</text>
</comment>
<dbReference type="GO" id="GO:0006355">
    <property type="term" value="P:regulation of DNA-templated transcription"/>
    <property type="evidence" value="ECO:0007669"/>
    <property type="project" value="InterPro"/>
</dbReference>
<evidence type="ECO:0000313" key="1">
    <source>
        <dbReference type="EMBL" id="MDK9365367.1"/>
    </source>
</evidence>
<gene>
    <name evidence="1" type="ORF">QQF32_19405</name>
</gene>
<dbReference type="Gene3D" id="1.10.260.40">
    <property type="entry name" value="lambda repressor-like DNA-binding domains"/>
    <property type="match status" value="1"/>
</dbReference>
<reference evidence="1 2" key="1">
    <citation type="submission" date="2023-06" db="EMBL/GenBank/DDBJ databases">
        <title>Identification and characterization of antibiotic-resistant Gram-negative bacteria.</title>
        <authorList>
            <person name="Cho G.-S."/>
            <person name="Lee J."/>
            <person name="Tai E."/>
            <person name="Jeong S."/>
            <person name="Kim I."/>
            <person name="Kim B.-E."/>
            <person name="Jeong M.-I."/>
            <person name="Oh K.-K."/>
            <person name="Franz C.M.A.P."/>
        </authorList>
    </citation>
    <scope>NUCLEOTIDE SEQUENCE [LARGE SCALE GENOMIC DNA]</scope>
    <source>
        <strain evidence="1 2">V106_12</strain>
    </source>
</reference>
<protein>
    <submittedName>
        <fullName evidence="1">CII family transcriptional regulator</fullName>
    </submittedName>
</protein>
<sequence length="73" mass="8027">METSTARNKTEARRIETWIQNEMATLGITTIAGRAGVNKSTVSRWRTSVVPAAAMLFSILMSERQAPKGDMEA</sequence>
<name>A0AAP4FXB7_9ENTR</name>
<proteinExistence type="predicted"/>
<dbReference type="EMBL" id="JASSOM010000072">
    <property type="protein sequence ID" value="MDK9365367.1"/>
    <property type="molecule type" value="Genomic_DNA"/>
</dbReference>
<dbReference type="AlphaFoldDB" id="A0AAP4FXB7"/>
<dbReference type="Proteomes" id="UP001223214">
    <property type="component" value="Unassembled WGS sequence"/>
</dbReference>
<dbReference type="SUPFAM" id="SSF47413">
    <property type="entry name" value="lambda repressor-like DNA-binding domains"/>
    <property type="match status" value="1"/>
</dbReference>
<dbReference type="RefSeq" id="WP_285150093.1">
    <property type="nucleotide sequence ID" value="NZ_JASSOM010000072.1"/>
</dbReference>